<evidence type="ECO:0000256" key="2">
    <source>
        <dbReference type="ARBA" id="ARBA00022801"/>
    </source>
</evidence>
<dbReference type="GO" id="GO:0005829">
    <property type="term" value="C:cytosol"/>
    <property type="evidence" value="ECO:0007669"/>
    <property type="project" value="TreeGrafter"/>
</dbReference>
<dbReference type="InterPro" id="IPR002711">
    <property type="entry name" value="HNH"/>
</dbReference>
<keyword evidence="1" id="KW-0540">Nuclease</keyword>
<dbReference type="Gene3D" id="1.10.30.50">
    <property type="match status" value="1"/>
</dbReference>
<keyword evidence="7" id="KW-1185">Reference proteome</keyword>
<dbReference type="GO" id="GO:0004519">
    <property type="term" value="F:endonuclease activity"/>
    <property type="evidence" value="ECO:0007669"/>
    <property type="project" value="UniProtKB-KW"/>
</dbReference>
<dbReference type="PANTHER" id="PTHR41286">
    <property type="entry name" value="HNH NUCLEASE YAJD-RELATED"/>
    <property type="match status" value="1"/>
</dbReference>
<reference evidence="6 7" key="1">
    <citation type="submission" date="2017-05" db="EMBL/GenBank/DDBJ databases">
        <title>Lactobacillus nurukis nov., sp. nov., isolated from nuruk.</title>
        <authorList>
            <person name="Kim S.-J."/>
        </authorList>
    </citation>
    <scope>NUCLEOTIDE SEQUENCE [LARGE SCALE GENOMIC DNA]</scope>
    <source>
        <strain evidence="6 7">SYF10-1a</strain>
    </source>
</reference>
<evidence type="ECO:0000259" key="5">
    <source>
        <dbReference type="SMART" id="SM00507"/>
    </source>
</evidence>
<organism evidence="6 7">
    <name type="scientific">Companilactobacillus nuruki</name>
    <dbReference type="NCBI Taxonomy" id="1993540"/>
    <lineage>
        <taxon>Bacteria</taxon>
        <taxon>Bacillati</taxon>
        <taxon>Bacillota</taxon>
        <taxon>Bacilli</taxon>
        <taxon>Lactobacillales</taxon>
        <taxon>Lactobacillaceae</taxon>
        <taxon>Companilactobacillus</taxon>
    </lineage>
</organism>
<dbReference type="Proteomes" id="UP000235649">
    <property type="component" value="Unassembled WGS sequence"/>
</dbReference>
<evidence type="ECO:0000313" key="7">
    <source>
        <dbReference type="Proteomes" id="UP000235649"/>
    </source>
</evidence>
<name>A0A2N7AU05_9LACO</name>
<dbReference type="Pfam" id="PF01844">
    <property type="entry name" value="HNH"/>
    <property type="match status" value="1"/>
</dbReference>
<dbReference type="InterPro" id="IPR003615">
    <property type="entry name" value="HNH_nuc"/>
</dbReference>
<dbReference type="PANTHER" id="PTHR41286:SF1">
    <property type="entry name" value="HNH NUCLEASE YAJD-RELATED"/>
    <property type="match status" value="1"/>
</dbReference>
<dbReference type="AlphaFoldDB" id="A0A2N7AU05"/>
<dbReference type="GO" id="GO:0003676">
    <property type="term" value="F:nucleic acid binding"/>
    <property type="evidence" value="ECO:0007669"/>
    <property type="project" value="InterPro"/>
</dbReference>
<gene>
    <name evidence="6" type="ORF">CBP76_07175</name>
</gene>
<evidence type="ECO:0000256" key="3">
    <source>
        <dbReference type="ARBA" id="ARBA00038412"/>
    </source>
</evidence>
<dbReference type="GO" id="GO:0008270">
    <property type="term" value="F:zinc ion binding"/>
    <property type="evidence" value="ECO:0007669"/>
    <property type="project" value="InterPro"/>
</dbReference>
<sequence length="118" mass="14110">MLLLSGQTDKYIRFYHTKAWHDARQETLTRQHYLCQDCLRDGKITVAKTVHHMVPLRDAWDKRLDQDNLEVICLEHHNQEHPEKGSGNKKYFKHEAAVKKRSDVFKFSSNKDDDKLFW</sequence>
<proteinExistence type="inferred from homology"/>
<evidence type="ECO:0000256" key="4">
    <source>
        <dbReference type="ARBA" id="ARBA00040194"/>
    </source>
</evidence>
<keyword evidence="6" id="KW-0255">Endonuclease</keyword>
<protein>
    <recommendedName>
        <fullName evidence="4">Putative HNH nuclease YajD</fullName>
    </recommendedName>
</protein>
<feature type="domain" description="HNH nuclease" evidence="5">
    <location>
        <begin position="22"/>
        <end position="78"/>
    </location>
</feature>
<dbReference type="GO" id="GO:0016787">
    <property type="term" value="F:hydrolase activity"/>
    <property type="evidence" value="ECO:0007669"/>
    <property type="project" value="UniProtKB-KW"/>
</dbReference>
<evidence type="ECO:0000256" key="1">
    <source>
        <dbReference type="ARBA" id="ARBA00022722"/>
    </source>
</evidence>
<comment type="caution">
    <text evidence="6">The sequence shown here is derived from an EMBL/GenBank/DDBJ whole genome shotgun (WGS) entry which is preliminary data.</text>
</comment>
<comment type="similarity">
    <text evidence="3">Belongs to the HNH nuclease family.</text>
</comment>
<dbReference type="OrthoDB" id="9811997at2"/>
<keyword evidence="2" id="KW-0378">Hydrolase</keyword>
<accession>A0A2N7AU05</accession>
<dbReference type="SMART" id="SM00507">
    <property type="entry name" value="HNHc"/>
    <property type="match status" value="1"/>
</dbReference>
<evidence type="ECO:0000313" key="6">
    <source>
        <dbReference type="EMBL" id="PMD70266.1"/>
    </source>
</evidence>
<dbReference type="EMBL" id="NIPR01000022">
    <property type="protein sequence ID" value="PMD70266.1"/>
    <property type="molecule type" value="Genomic_DNA"/>
</dbReference>